<sequence>MEIFIIGITGGIGSRLADKLLAAGDTVRGLVRTPAQHDALSARGIHPVLGDLAMLSPAALANALGAADAVVFSAGSNGGPAQVTTAIDGDGLSRTIEASRLAGIRRLISVSVLPEAWRERELSDQEEHYFAVKKQGDIALSRSDLDWVILRPSMLTDAPGAGTVSLGPAEAHGEIPREDVAELLKELLHEPRISRQILEVDDGQTPIPAAVQANVPWR</sequence>
<dbReference type="PANTHER" id="PTHR15020:SF50">
    <property type="entry name" value="UPF0659 PROTEIN YMR090W"/>
    <property type="match status" value="1"/>
</dbReference>
<gene>
    <name evidence="2" type="ORF">BCL67_109124</name>
</gene>
<organism evidence="2 3">
    <name type="scientific">Nesterenkonia sandarakina</name>
    <dbReference type="NCBI Taxonomy" id="272918"/>
    <lineage>
        <taxon>Bacteria</taxon>
        <taxon>Bacillati</taxon>
        <taxon>Actinomycetota</taxon>
        <taxon>Actinomycetes</taxon>
        <taxon>Micrococcales</taxon>
        <taxon>Micrococcaceae</taxon>
        <taxon>Nesterenkonia</taxon>
    </lineage>
</organism>
<feature type="domain" description="NAD(P)-binding" evidence="1">
    <location>
        <begin position="7"/>
        <end position="191"/>
    </location>
</feature>
<reference evidence="2 3" key="1">
    <citation type="submission" date="2018-03" db="EMBL/GenBank/DDBJ databases">
        <title>Comparative analysis of microorganisms from saline springs in Andes Mountain Range, Colombia.</title>
        <authorList>
            <person name="Rubin E."/>
        </authorList>
    </citation>
    <scope>NUCLEOTIDE SEQUENCE [LARGE SCALE GENOMIC DNA]</scope>
    <source>
        <strain evidence="2 3">CG 35</strain>
    </source>
</reference>
<accession>A0A2T0YJA7</accession>
<dbReference type="InterPro" id="IPR036291">
    <property type="entry name" value="NAD(P)-bd_dom_sf"/>
</dbReference>
<keyword evidence="3" id="KW-1185">Reference proteome</keyword>
<dbReference type="OrthoDB" id="4248066at2"/>
<evidence type="ECO:0000313" key="3">
    <source>
        <dbReference type="Proteomes" id="UP000238217"/>
    </source>
</evidence>
<dbReference type="EMBL" id="PVTY01000009">
    <property type="protein sequence ID" value="PRZ15203.1"/>
    <property type="molecule type" value="Genomic_DNA"/>
</dbReference>
<dbReference type="Gene3D" id="3.40.50.720">
    <property type="entry name" value="NAD(P)-binding Rossmann-like Domain"/>
    <property type="match status" value="1"/>
</dbReference>
<evidence type="ECO:0000259" key="1">
    <source>
        <dbReference type="Pfam" id="PF13460"/>
    </source>
</evidence>
<dbReference type="RefSeq" id="WP_106123119.1">
    <property type="nucleotide sequence ID" value="NZ_PVTY01000009.1"/>
</dbReference>
<dbReference type="Pfam" id="PF13460">
    <property type="entry name" value="NAD_binding_10"/>
    <property type="match status" value="1"/>
</dbReference>
<protein>
    <submittedName>
        <fullName evidence="2">Uncharacterized protein YbjT (DUF2867 family)</fullName>
    </submittedName>
</protein>
<proteinExistence type="predicted"/>
<dbReference type="AlphaFoldDB" id="A0A2T0YJA7"/>
<dbReference type="PANTHER" id="PTHR15020">
    <property type="entry name" value="FLAVIN REDUCTASE-RELATED"/>
    <property type="match status" value="1"/>
</dbReference>
<dbReference type="InterPro" id="IPR016040">
    <property type="entry name" value="NAD(P)-bd_dom"/>
</dbReference>
<evidence type="ECO:0000313" key="2">
    <source>
        <dbReference type="EMBL" id="PRZ15203.1"/>
    </source>
</evidence>
<comment type="caution">
    <text evidence="2">The sequence shown here is derived from an EMBL/GenBank/DDBJ whole genome shotgun (WGS) entry which is preliminary data.</text>
</comment>
<dbReference type="Proteomes" id="UP000238217">
    <property type="component" value="Unassembled WGS sequence"/>
</dbReference>
<name>A0A2T0YJA7_9MICC</name>
<dbReference type="SUPFAM" id="SSF51735">
    <property type="entry name" value="NAD(P)-binding Rossmann-fold domains"/>
    <property type="match status" value="1"/>
</dbReference>